<accession>A0ABZ2TXD6</accession>
<dbReference type="InterPro" id="IPR050266">
    <property type="entry name" value="AB_hydrolase_sf"/>
</dbReference>
<organism evidence="2 3">
    <name type="scientific">Gordonia hydrophobica</name>
    <dbReference type="NCBI Taxonomy" id="40516"/>
    <lineage>
        <taxon>Bacteria</taxon>
        <taxon>Bacillati</taxon>
        <taxon>Actinomycetota</taxon>
        <taxon>Actinomycetes</taxon>
        <taxon>Mycobacteriales</taxon>
        <taxon>Gordoniaceae</taxon>
        <taxon>Gordonia</taxon>
    </lineage>
</organism>
<dbReference type="SUPFAM" id="SSF53474">
    <property type="entry name" value="alpha/beta-Hydrolases"/>
    <property type="match status" value="1"/>
</dbReference>
<gene>
    <name evidence="2" type="ORF">RVF87_13060</name>
</gene>
<name>A0ABZ2TXD6_9ACTN</name>
<dbReference type="PANTHER" id="PTHR43798">
    <property type="entry name" value="MONOACYLGLYCEROL LIPASE"/>
    <property type="match status" value="1"/>
</dbReference>
<dbReference type="Gene3D" id="3.40.50.1820">
    <property type="entry name" value="alpha/beta hydrolase"/>
    <property type="match status" value="1"/>
</dbReference>
<proteinExistence type="predicted"/>
<keyword evidence="2" id="KW-0378">Hydrolase</keyword>
<reference evidence="2 3" key="1">
    <citation type="journal article" date="2023" name="Virus Evol.">
        <title>Computational host range prediction-The good, the bad, and the ugly.</title>
        <authorList>
            <person name="Howell A.A."/>
            <person name="Versoza C.J."/>
            <person name="Pfeifer S.P."/>
        </authorList>
    </citation>
    <scope>NUCLEOTIDE SEQUENCE [LARGE SCALE GENOMIC DNA]</scope>
    <source>
        <strain evidence="2 3">1610/1b</strain>
    </source>
</reference>
<dbReference type="InterPro" id="IPR000073">
    <property type="entry name" value="AB_hydrolase_1"/>
</dbReference>
<evidence type="ECO:0000259" key="1">
    <source>
        <dbReference type="Pfam" id="PF12697"/>
    </source>
</evidence>
<dbReference type="RefSeq" id="WP_066161601.1">
    <property type="nucleotide sequence ID" value="NZ_CP136137.1"/>
</dbReference>
<dbReference type="Pfam" id="PF12697">
    <property type="entry name" value="Abhydrolase_6"/>
    <property type="match status" value="1"/>
</dbReference>
<protein>
    <submittedName>
        <fullName evidence="2">Alpha/beta fold hydrolase</fullName>
    </submittedName>
</protein>
<dbReference type="Proteomes" id="UP001479933">
    <property type="component" value="Chromosome"/>
</dbReference>
<dbReference type="EMBL" id="CP136137">
    <property type="protein sequence ID" value="WYY06008.1"/>
    <property type="molecule type" value="Genomic_DNA"/>
</dbReference>
<keyword evidence="3" id="KW-1185">Reference proteome</keyword>
<dbReference type="PANTHER" id="PTHR43798:SF33">
    <property type="entry name" value="HYDROLASE, PUTATIVE (AFU_ORTHOLOGUE AFUA_2G14860)-RELATED"/>
    <property type="match status" value="1"/>
</dbReference>
<dbReference type="InterPro" id="IPR029058">
    <property type="entry name" value="AB_hydrolase_fold"/>
</dbReference>
<feature type="domain" description="AB hydrolase-1" evidence="1">
    <location>
        <begin position="26"/>
        <end position="264"/>
    </location>
</feature>
<evidence type="ECO:0000313" key="2">
    <source>
        <dbReference type="EMBL" id="WYY06008.1"/>
    </source>
</evidence>
<sequence>MPGSTAGARDLHVHLFGPDDPSAPHVLAVHGLTGHGLRWGRLADEHLPGVRVVAPDLLGHGHSPWEPPWTIDDNADALSAVVDRHIAAQARPVVIVAHSFGSAISLELAARRPSDIAGLVLLDPAQGLDAQFARTIAESAMMHWGNADAEDAKAAKRMEGWGAVPAHVLDAEVQQHLVSTPDGRVAWRVSAPAVATAWSEMTRRFRLPPSGVPTHVVIADRVDPPFARPAFLDACAAERADSVTVHHVDTEHMVPFLAPELCAELVTSLL</sequence>
<dbReference type="PRINTS" id="PR00111">
    <property type="entry name" value="ABHYDROLASE"/>
</dbReference>
<dbReference type="GO" id="GO:0016787">
    <property type="term" value="F:hydrolase activity"/>
    <property type="evidence" value="ECO:0007669"/>
    <property type="project" value="UniProtKB-KW"/>
</dbReference>
<evidence type="ECO:0000313" key="3">
    <source>
        <dbReference type="Proteomes" id="UP001479933"/>
    </source>
</evidence>